<evidence type="ECO:0000313" key="2">
    <source>
        <dbReference type="EMBL" id="GFX96954.1"/>
    </source>
</evidence>
<dbReference type="AlphaFoldDB" id="A0A8X6RQG0"/>
<protein>
    <submittedName>
        <fullName evidence="2">HTH_Tnp_Tc3_2 domain-containing protein</fullName>
    </submittedName>
</protein>
<dbReference type="EMBL" id="BMAU01021195">
    <property type="protein sequence ID" value="GFX96954.1"/>
    <property type="molecule type" value="Genomic_DNA"/>
</dbReference>
<dbReference type="Proteomes" id="UP000887159">
    <property type="component" value="Unassembled WGS sequence"/>
</dbReference>
<reference evidence="2" key="1">
    <citation type="submission" date="2020-08" db="EMBL/GenBank/DDBJ databases">
        <title>Multicomponent nature underlies the extraordinary mechanical properties of spider dragline silk.</title>
        <authorList>
            <person name="Kono N."/>
            <person name="Nakamura H."/>
            <person name="Mori M."/>
            <person name="Yoshida Y."/>
            <person name="Ohtoshi R."/>
            <person name="Malay A.D."/>
            <person name="Moran D.A.P."/>
            <person name="Tomita M."/>
            <person name="Numata K."/>
            <person name="Arakawa K."/>
        </authorList>
    </citation>
    <scope>NUCLEOTIDE SEQUENCE</scope>
</reference>
<feature type="region of interest" description="Disordered" evidence="1">
    <location>
        <begin position="1"/>
        <end position="36"/>
    </location>
</feature>
<organism evidence="2 3">
    <name type="scientific">Trichonephila clavipes</name>
    <name type="common">Golden silk orbweaver</name>
    <name type="synonym">Nephila clavipes</name>
    <dbReference type="NCBI Taxonomy" id="2585209"/>
    <lineage>
        <taxon>Eukaryota</taxon>
        <taxon>Metazoa</taxon>
        <taxon>Ecdysozoa</taxon>
        <taxon>Arthropoda</taxon>
        <taxon>Chelicerata</taxon>
        <taxon>Arachnida</taxon>
        <taxon>Araneae</taxon>
        <taxon>Araneomorphae</taxon>
        <taxon>Entelegynae</taxon>
        <taxon>Araneoidea</taxon>
        <taxon>Nephilidae</taxon>
        <taxon>Trichonephila</taxon>
    </lineage>
</organism>
<evidence type="ECO:0000313" key="3">
    <source>
        <dbReference type="Proteomes" id="UP000887159"/>
    </source>
</evidence>
<comment type="caution">
    <text evidence="2">The sequence shown here is derived from an EMBL/GenBank/DDBJ whole genome shotgun (WGS) entry which is preliminary data.</text>
</comment>
<accession>A0A8X6RQG0</accession>
<proteinExistence type="predicted"/>
<name>A0A8X6RQG0_TRICX</name>
<evidence type="ECO:0000256" key="1">
    <source>
        <dbReference type="SAM" id="MobiDB-lite"/>
    </source>
</evidence>
<feature type="compositionally biased region" description="Polar residues" evidence="1">
    <location>
        <begin position="1"/>
        <end position="10"/>
    </location>
</feature>
<sequence length="134" mass="15091">MTVSRISNQWVLDGNTERHAGSQRPPITSSGEDKHFTRMTLMDRAATSRALDQESGSFARQQVSAGTVRRRLQQHRFSALRPWLRLPLTLHNRQSVFNGVIKNKPAHMNSKMSISQINPGYSIKMVSVFGGASW</sequence>
<gene>
    <name evidence="2" type="primary">NCL1_53147</name>
    <name evidence="2" type="ORF">TNCV_1996861</name>
</gene>
<keyword evidence="3" id="KW-1185">Reference proteome</keyword>